<dbReference type="Gene3D" id="3.30.460.10">
    <property type="entry name" value="Beta Polymerase, domain 2"/>
    <property type="match status" value="1"/>
</dbReference>
<comment type="function">
    <text evidence="2">Functions as a ribosomal silencing factor. Interacts with ribosomal protein uL14 (rplN), blocking formation of intersubunit bridge B8. Prevents association of the 30S and 50S ribosomal subunits and the formation of functional ribosomes, thus repressing translation.</text>
</comment>
<evidence type="ECO:0000313" key="3">
    <source>
        <dbReference type="EMBL" id="EGJ51600.1"/>
    </source>
</evidence>
<dbReference type="STRING" id="690850.Desaf_3310"/>
<dbReference type="HAMAP" id="MF_01477">
    <property type="entry name" value="Iojap_RsfS"/>
    <property type="match status" value="1"/>
</dbReference>
<dbReference type="PANTHER" id="PTHR21043">
    <property type="entry name" value="IOJAP SUPERFAMILY ORTHOLOG"/>
    <property type="match status" value="1"/>
</dbReference>
<keyword evidence="2" id="KW-0678">Repressor</keyword>
<evidence type="ECO:0000256" key="2">
    <source>
        <dbReference type="HAMAP-Rule" id="MF_01477"/>
    </source>
</evidence>
<keyword evidence="2" id="KW-0810">Translation regulation</keyword>
<dbReference type="HOGENOM" id="CLU_092688_4_0_7"/>
<comment type="similarity">
    <text evidence="1 2">Belongs to the Iojap/RsfS family.</text>
</comment>
<keyword evidence="2" id="KW-0963">Cytoplasm</keyword>
<comment type="subunit">
    <text evidence="2">Interacts with ribosomal protein uL14 (rplN).</text>
</comment>
<dbReference type="NCBIfam" id="TIGR00090">
    <property type="entry name" value="rsfS_iojap_ybeB"/>
    <property type="match status" value="1"/>
</dbReference>
<dbReference type="InterPro" id="IPR004394">
    <property type="entry name" value="Iojap/RsfS/C7orf30"/>
</dbReference>
<accession>F3Z458</accession>
<dbReference type="SUPFAM" id="SSF81301">
    <property type="entry name" value="Nucleotidyltransferase"/>
    <property type="match status" value="1"/>
</dbReference>
<comment type="subcellular location">
    <subcellularLocation>
        <location evidence="2">Cytoplasm</location>
    </subcellularLocation>
</comment>
<dbReference type="InterPro" id="IPR043519">
    <property type="entry name" value="NT_sf"/>
</dbReference>
<dbReference type="GO" id="GO:0005737">
    <property type="term" value="C:cytoplasm"/>
    <property type="evidence" value="ECO:0007669"/>
    <property type="project" value="UniProtKB-SubCell"/>
</dbReference>
<dbReference type="Proteomes" id="UP000007844">
    <property type="component" value="Chromosome"/>
</dbReference>
<dbReference type="GO" id="GO:0017148">
    <property type="term" value="P:negative regulation of translation"/>
    <property type="evidence" value="ECO:0007669"/>
    <property type="project" value="UniProtKB-UniRule"/>
</dbReference>
<evidence type="ECO:0000313" key="4">
    <source>
        <dbReference type="Proteomes" id="UP000007844"/>
    </source>
</evidence>
<dbReference type="Pfam" id="PF02410">
    <property type="entry name" value="RsfS"/>
    <property type="match status" value="1"/>
</dbReference>
<sequence length="167" mass="18512">MHYCFAFDTYDPTRGAQPSGGSRIAGGENRIGDAPTRSSMQKVKELHRTISTTDKAKTVATWLRDKKAIDIIALDVRGISPITESLVVATASSVRHAQGLANHILDKVSEEKLEYLGMEGSQQGSWILIDLNDVLVHIFQTDNRQFYNIEGLWSEGTPIELPFHADD</sequence>
<dbReference type="AlphaFoldDB" id="F3Z458"/>
<dbReference type="KEGG" id="daf:Desaf_3310"/>
<reference evidence="3 4" key="1">
    <citation type="journal article" date="2011" name="J. Bacteriol.">
        <title>Genome sequence of the mercury-methylating and pleomorphic Desulfovibrio africanus Strain Walvis Bay.</title>
        <authorList>
            <person name="Brown S.D."/>
            <person name="Wall J.D."/>
            <person name="Kucken A.M."/>
            <person name="Gilmour C.C."/>
            <person name="Podar M."/>
            <person name="Brandt C.C."/>
            <person name="Teshima H."/>
            <person name="Detter J.C."/>
            <person name="Han C.S."/>
            <person name="Land M.L."/>
            <person name="Lucas S."/>
            <person name="Han J."/>
            <person name="Pennacchio L."/>
            <person name="Nolan M."/>
            <person name="Pitluck S."/>
            <person name="Woyke T."/>
            <person name="Goodwin L."/>
            <person name="Palumbo A.V."/>
            <person name="Elias D.A."/>
        </authorList>
    </citation>
    <scope>NUCLEOTIDE SEQUENCE [LARGE SCALE GENOMIC DNA]</scope>
    <source>
        <strain evidence="3 4">Walvis Bay</strain>
    </source>
</reference>
<dbReference type="GO" id="GO:0043023">
    <property type="term" value="F:ribosomal large subunit binding"/>
    <property type="evidence" value="ECO:0007669"/>
    <property type="project" value="TreeGrafter"/>
</dbReference>
<proteinExistence type="inferred from homology"/>
<evidence type="ECO:0000256" key="1">
    <source>
        <dbReference type="ARBA" id="ARBA00010574"/>
    </source>
</evidence>
<organism evidence="3 4">
    <name type="scientific">Desulfocurvibacter africanus subsp. africanus str. Walvis Bay</name>
    <dbReference type="NCBI Taxonomy" id="690850"/>
    <lineage>
        <taxon>Bacteria</taxon>
        <taxon>Pseudomonadati</taxon>
        <taxon>Thermodesulfobacteriota</taxon>
        <taxon>Desulfovibrionia</taxon>
        <taxon>Desulfovibrionales</taxon>
        <taxon>Desulfovibrionaceae</taxon>
        <taxon>Desulfocurvibacter</taxon>
    </lineage>
</organism>
<dbReference type="EMBL" id="CP003221">
    <property type="protein sequence ID" value="EGJ51600.1"/>
    <property type="molecule type" value="Genomic_DNA"/>
</dbReference>
<dbReference type="PANTHER" id="PTHR21043:SF0">
    <property type="entry name" value="MITOCHONDRIAL ASSEMBLY OF RIBOSOMAL LARGE SUBUNIT PROTEIN 1"/>
    <property type="match status" value="1"/>
</dbReference>
<dbReference type="GO" id="GO:0090071">
    <property type="term" value="P:negative regulation of ribosome biogenesis"/>
    <property type="evidence" value="ECO:0007669"/>
    <property type="project" value="UniProtKB-UniRule"/>
</dbReference>
<dbReference type="GO" id="GO:0042256">
    <property type="term" value="P:cytosolic ribosome assembly"/>
    <property type="evidence" value="ECO:0007669"/>
    <property type="project" value="UniProtKB-UniRule"/>
</dbReference>
<keyword evidence="4" id="KW-1185">Reference proteome</keyword>
<protein>
    <recommendedName>
        <fullName evidence="2">Ribosomal silencing factor RsfS</fullName>
    </recommendedName>
</protein>
<gene>
    <name evidence="2" type="primary">rsfS</name>
    <name evidence="3" type="ORF">Desaf_3310</name>
</gene>
<name>F3Z458_DESAF</name>
<dbReference type="eggNOG" id="COG0799">
    <property type="taxonomic scope" value="Bacteria"/>
</dbReference>